<dbReference type="PROSITE" id="PS50294">
    <property type="entry name" value="WD_REPEATS_REGION"/>
    <property type="match status" value="14"/>
</dbReference>
<protein>
    <recommendedName>
        <fullName evidence="4">HTH cro/C1-type domain-containing protein</fullName>
    </recommendedName>
</protein>
<dbReference type="InterPro" id="IPR027417">
    <property type="entry name" value="P-loop_NTPase"/>
</dbReference>
<reference evidence="5 6" key="1">
    <citation type="submission" date="2023-05" db="EMBL/GenBank/DDBJ databases">
        <title>Actinoplanes sp. NEAU-A12 genome sequencing.</title>
        <authorList>
            <person name="Wang Z.-S."/>
        </authorList>
    </citation>
    <scope>NUCLEOTIDE SEQUENCE [LARGE SCALE GENOMIC DNA]</scope>
    <source>
        <strain evidence="5 6">NEAU-A12</strain>
    </source>
</reference>
<dbReference type="SMART" id="SM00530">
    <property type="entry name" value="HTH_XRE"/>
    <property type="match status" value="1"/>
</dbReference>
<dbReference type="PANTHER" id="PTHR44129">
    <property type="entry name" value="WD REPEAT-CONTAINING PROTEIN POP1"/>
    <property type="match status" value="1"/>
</dbReference>
<dbReference type="Gene3D" id="2.130.10.10">
    <property type="entry name" value="YVTN repeat-like/Quinoprotein amine dehydrogenase"/>
    <property type="match status" value="6"/>
</dbReference>
<feature type="domain" description="HTH cro/C1-type" evidence="4">
    <location>
        <begin position="15"/>
        <end position="71"/>
    </location>
</feature>
<feature type="repeat" description="WD" evidence="3">
    <location>
        <begin position="625"/>
        <end position="666"/>
    </location>
</feature>
<gene>
    <name evidence="5" type="ORF">QLQ12_46405</name>
</gene>
<dbReference type="InterPro" id="IPR049052">
    <property type="entry name" value="nSTAND1"/>
</dbReference>
<dbReference type="InterPro" id="IPR011047">
    <property type="entry name" value="Quinoprotein_ADH-like_sf"/>
</dbReference>
<evidence type="ECO:0000259" key="4">
    <source>
        <dbReference type="SMART" id="SM00530"/>
    </source>
</evidence>
<sequence>MLDPSDGPVQRFAAGLRALRESAGQPGYRELARRAHYSATTLSVAAAGRQLPSLAVALAYAGACGGDRTEWEARWRAAAAELGDSATADADAVPPYRGLAAYEPDDAPWFFGRERLVGQLLESLSSRRLLAVFGASGSGKSSVLRAGVMPRVTDGALSPGTRWPVALMTPGNDPVAGLAGALARAFPASMPEVTADRLRDPSALDTAVRAALRDEPGTVEMLLVVDQFEELFTLCADDDVRRTFLAGLLDAVAAPGSRMRVVLGVRADFYARCAVYPDLVAALRDAQTLVGPMTAAELRDALVQPAERAGLRVEGALVSTVVAQLTDRPGALPLASHAMAQTWRRRQGTTLTLAGYEAAGGVDGAIAQSAEGVYTALGPAQQNTIHRVLLRLVDISDDAVVTRRRVTHDEFDPGDPYVSTVIGQLVAARLVTVAQGTLEITHEALVAAWPRFRGWVDEDHEGLRLHRLLTHAAAEWESQSRDDTILYRGTRLGRASDWLAQHPDRATARERDFVQQGLAVEHRAQGARRRRQRAVIAGLLAAVVVVSALAVATVVQASRAQRQQEQAQRQHDLALSRQLAAQSVNLGPTRPVTARRLAVAAWAVNPTDEARDAMTALITRQSGSLIGHTAPVFRAEFSPDGTVLATTSGDGTVRLWNPRTREPVGEPMTGHTDQVNGVAFSPDGKLLATGSDDKTLRLWDAATGRPIGGPLPHGGRVQGVAFSPDGRLLATGSGDQTVRLWNPGTREPVGEPMTGHTDQVNGVAFSPDGKLLATTSDDETVRLWDPATGQPVGAPLTGHDGFVWDVAFSPDGRQLATAGEDRAIRIWDRATRRPVGPPLTGHNGPLWDVAFSPDGKLLAAAGSDTKVTIWNPVTREPVGQPLSGHSGPVWGLAFSPDSRLLVSVSEDHTVRLWDPATSQPVDGSLAGHSGSVWGVAFSPDGELLATGGDDRMVRLWNVRTRKPAGDPLTGHTDAVWGVSFSPDGRLLATSGDDHTVRLWNAATREPVGEPMTGHTEAVRAVAFSPDGGLLASVGDDRTLRLWNTATRQPAGTALNSHAGYLNGLAFSPDGRLLATTGDDHTVRLWDTATREPAGEPMTGHTGPVWPVAFSPDGKLLATGSDDHTVRLWDTATREPAGEPMTGHTGPVRGVAFSPDGKLLATTGDDHTVRLWSTATREQVSGSLTGHTGPAVGVAFSPDGKLLATSGEDRTTLLWETTDYLDPSPVLCGRFGLPTASEWSVHAPQEPAPAACRAQRQ</sequence>
<feature type="repeat" description="WD" evidence="3">
    <location>
        <begin position="796"/>
        <end position="828"/>
    </location>
</feature>
<dbReference type="InterPro" id="IPR020472">
    <property type="entry name" value="WD40_PAC1"/>
</dbReference>
<dbReference type="SUPFAM" id="SSF82171">
    <property type="entry name" value="DPP6 N-terminal domain-like"/>
    <property type="match status" value="1"/>
</dbReference>
<feature type="repeat" description="WD" evidence="3">
    <location>
        <begin position="925"/>
        <end position="966"/>
    </location>
</feature>
<feature type="repeat" description="WD" evidence="3">
    <location>
        <begin position="668"/>
        <end position="709"/>
    </location>
</feature>
<feature type="repeat" description="WD" evidence="3">
    <location>
        <begin position="753"/>
        <end position="794"/>
    </location>
</feature>
<keyword evidence="1 3" id="KW-0853">WD repeat</keyword>
<dbReference type="RefSeq" id="WP_282767483.1">
    <property type="nucleotide sequence ID" value="NZ_JASCTH010000069.1"/>
</dbReference>
<dbReference type="EMBL" id="JASCTH010000069">
    <property type="protein sequence ID" value="MDI6106023.1"/>
    <property type="molecule type" value="Genomic_DNA"/>
</dbReference>
<dbReference type="PRINTS" id="PR00320">
    <property type="entry name" value="GPROTEINBRPT"/>
</dbReference>
<dbReference type="InterPro" id="IPR036322">
    <property type="entry name" value="WD40_repeat_dom_sf"/>
</dbReference>
<evidence type="ECO:0000313" key="6">
    <source>
        <dbReference type="Proteomes" id="UP001241758"/>
    </source>
</evidence>
<evidence type="ECO:0000313" key="5">
    <source>
        <dbReference type="EMBL" id="MDI6106023.1"/>
    </source>
</evidence>
<dbReference type="InterPro" id="IPR050349">
    <property type="entry name" value="WD_LIS1/nudF_dynein_reg"/>
</dbReference>
<dbReference type="PROSITE" id="PS50082">
    <property type="entry name" value="WD_REPEATS_2"/>
    <property type="match status" value="14"/>
</dbReference>
<feature type="repeat" description="WD" evidence="3">
    <location>
        <begin position="1054"/>
        <end position="1095"/>
    </location>
</feature>
<dbReference type="SUPFAM" id="SSF52540">
    <property type="entry name" value="P-loop containing nucleoside triphosphate hydrolases"/>
    <property type="match status" value="1"/>
</dbReference>
<evidence type="ECO:0000256" key="2">
    <source>
        <dbReference type="ARBA" id="ARBA00022737"/>
    </source>
</evidence>
<feature type="repeat" description="WD" evidence="3">
    <location>
        <begin position="1097"/>
        <end position="1138"/>
    </location>
</feature>
<dbReference type="CDD" id="cd00093">
    <property type="entry name" value="HTH_XRE"/>
    <property type="match status" value="1"/>
</dbReference>
<dbReference type="SUPFAM" id="SSF50978">
    <property type="entry name" value="WD40 repeat-like"/>
    <property type="match status" value="1"/>
</dbReference>
<name>A0ABT6X215_9ACTN</name>
<dbReference type="Proteomes" id="UP001241758">
    <property type="component" value="Unassembled WGS sequence"/>
</dbReference>
<feature type="repeat" description="WD" evidence="3">
    <location>
        <begin position="839"/>
        <end position="871"/>
    </location>
</feature>
<dbReference type="SMART" id="SM00320">
    <property type="entry name" value="WD40"/>
    <property type="match status" value="14"/>
</dbReference>
<dbReference type="SUPFAM" id="SSF50998">
    <property type="entry name" value="Quinoprotein alcohol dehydrogenase-like"/>
    <property type="match status" value="1"/>
</dbReference>
<feature type="repeat" description="WD" evidence="3">
    <location>
        <begin position="968"/>
        <end position="1009"/>
    </location>
</feature>
<evidence type="ECO:0000256" key="1">
    <source>
        <dbReference type="ARBA" id="ARBA00022574"/>
    </source>
</evidence>
<dbReference type="InterPro" id="IPR015943">
    <property type="entry name" value="WD40/YVTN_repeat-like_dom_sf"/>
</dbReference>
<proteinExistence type="predicted"/>
<dbReference type="CDD" id="cd00200">
    <property type="entry name" value="WD40"/>
    <property type="match status" value="2"/>
</dbReference>
<keyword evidence="6" id="KW-1185">Reference proteome</keyword>
<dbReference type="InterPro" id="IPR019775">
    <property type="entry name" value="WD40_repeat_CS"/>
</dbReference>
<evidence type="ECO:0000256" key="3">
    <source>
        <dbReference type="PROSITE-ProRule" id="PRU00221"/>
    </source>
</evidence>
<feature type="repeat" description="WD" evidence="3">
    <location>
        <begin position="710"/>
        <end position="742"/>
    </location>
</feature>
<feature type="repeat" description="WD" evidence="3">
    <location>
        <begin position="1140"/>
        <end position="1181"/>
    </location>
</feature>
<organism evidence="5 6">
    <name type="scientific">Actinoplanes sandaracinus</name>
    <dbReference type="NCBI Taxonomy" id="3045177"/>
    <lineage>
        <taxon>Bacteria</taxon>
        <taxon>Bacillati</taxon>
        <taxon>Actinomycetota</taxon>
        <taxon>Actinomycetes</taxon>
        <taxon>Micromonosporales</taxon>
        <taxon>Micromonosporaceae</taxon>
        <taxon>Actinoplanes</taxon>
    </lineage>
</organism>
<feature type="repeat" description="WD" evidence="3">
    <location>
        <begin position="882"/>
        <end position="923"/>
    </location>
</feature>
<dbReference type="Pfam" id="PF00400">
    <property type="entry name" value="WD40"/>
    <property type="match status" value="14"/>
</dbReference>
<feature type="repeat" description="WD" evidence="3">
    <location>
        <begin position="1011"/>
        <end position="1052"/>
    </location>
</feature>
<dbReference type="InterPro" id="IPR001680">
    <property type="entry name" value="WD40_rpt"/>
</dbReference>
<dbReference type="InterPro" id="IPR001387">
    <property type="entry name" value="Cro/C1-type_HTH"/>
</dbReference>
<feature type="repeat" description="WD" evidence="3">
    <location>
        <begin position="1183"/>
        <end position="1215"/>
    </location>
</feature>
<keyword evidence="2" id="KW-0677">Repeat</keyword>
<comment type="caution">
    <text evidence="5">The sequence shown here is derived from an EMBL/GenBank/DDBJ whole genome shotgun (WGS) entry which is preliminary data.</text>
</comment>
<dbReference type="PROSITE" id="PS00678">
    <property type="entry name" value="WD_REPEATS_1"/>
    <property type="match status" value="2"/>
</dbReference>
<dbReference type="Pfam" id="PF20703">
    <property type="entry name" value="nSTAND1"/>
    <property type="match status" value="1"/>
</dbReference>
<accession>A0ABT6X215</accession>